<dbReference type="InterPro" id="IPR003171">
    <property type="entry name" value="Mehydrof_redctse-like"/>
</dbReference>
<evidence type="ECO:0000256" key="3">
    <source>
        <dbReference type="ARBA" id="ARBA00006743"/>
    </source>
</evidence>
<dbReference type="Proteomes" id="UP000051952">
    <property type="component" value="Unassembled WGS sequence"/>
</dbReference>
<feature type="non-terminal residue" evidence="7">
    <location>
        <position position="128"/>
    </location>
</feature>
<dbReference type="AlphaFoldDB" id="A0A0S4IIW4"/>
<comment type="similarity">
    <text evidence="3">Belongs to the methylenetetrahydrofolate reductase family.</text>
</comment>
<evidence type="ECO:0000313" key="8">
    <source>
        <dbReference type="Proteomes" id="UP000051952"/>
    </source>
</evidence>
<dbReference type="VEuPathDB" id="TriTrypDB:BSAL_55070"/>
<evidence type="ECO:0000256" key="4">
    <source>
        <dbReference type="ARBA" id="ARBA00022630"/>
    </source>
</evidence>
<dbReference type="GO" id="GO:0009086">
    <property type="term" value="P:methionine biosynthetic process"/>
    <property type="evidence" value="ECO:0007669"/>
    <property type="project" value="TreeGrafter"/>
</dbReference>
<dbReference type="InterPro" id="IPR029041">
    <property type="entry name" value="FAD-linked_oxidoreductase-like"/>
</dbReference>
<dbReference type="Gene3D" id="3.20.20.220">
    <property type="match status" value="1"/>
</dbReference>
<dbReference type="GO" id="GO:0071949">
    <property type="term" value="F:FAD binding"/>
    <property type="evidence" value="ECO:0007669"/>
    <property type="project" value="TreeGrafter"/>
</dbReference>
<comment type="pathway">
    <text evidence="2">One-carbon metabolism; tetrahydrofolate interconversion.</text>
</comment>
<dbReference type="PANTHER" id="PTHR45754:SF3">
    <property type="entry name" value="METHYLENETETRAHYDROFOLATE REDUCTASE (NADPH)"/>
    <property type="match status" value="1"/>
</dbReference>
<evidence type="ECO:0000313" key="7">
    <source>
        <dbReference type="EMBL" id="CUE73356.1"/>
    </source>
</evidence>
<keyword evidence="5" id="KW-0274">FAD</keyword>
<organism evidence="7 8">
    <name type="scientific">Bodo saltans</name>
    <name type="common">Flagellated protozoan</name>
    <dbReference type="NCBI Taxonomy" id="75058"/>
    <lineage>
        <taxon>Eukaryota</taxon>
        <taxon>Discoba</taxon>
        <taxon>Euglenozoa</taxon>
        <taxon>Kinetoplastea</taxon>
        <taxon>Metakinetoplastina</taxon>
        <taxon>Eubodonida</taxon>
        <taxon>Bodonidae</taxon>
        <taxon>Bodo</taxon>
    </lineage>
</organism>
<comment type="cofactor">
    <cofactor evidence="1">
        <name>FAD</name>
        <dbReference type="ChEBI" id="CHEBI:57692"/>
    </cofactor>
</comment>
<dbReference type="Pfam" id="PF02219">
    <property type="entry name" value="MTHFR"/>
    <property type="match status" value="1"/>
</dbReference>
<reference evidence="8" key="1">
    <citation type="submission" date="2015-09" db="EMBL/GenBank/DDBJ databases">
        <authorList>
            <consortium name="Pathogen Informatics"/>
        </authorList>
    </citation>
    <scope>NUCLEOTIDE SEQUENCE [LARGE SCALE GENOMIC DNA]</scope>
    <source>
        <strain evidence="8">Lake Konstanz</strain>
    </source>
</reference>
<dbReference type="PANTHER" id="PTHR45754">
    <property type="entry name" value="METHYLENETETRAHYDROFOLATE REDUCTASE"/>
    <property type="match status" value="1"/>
</dbReference>
<gene>
    <name evidence="7" type="ORF">BSAL_55070</name>
</gene>
<evidence type="ECO:0000256" key="6">
    <source>
        <dbReference type="ARBA" id="ARBA00023002"/>
    </source>
</evidence>
<keyword evidence="6" id="KW-0560">Oxidoreductase</keyword>
<dbReference type="GO" id="GO:0035999">
    <property type="term" value="P:tetrahydrofolate interconversion"/>
    <property type="evidence" value="ECO:0007669"/>
    <property type="project" value="UniProtKB-UniPathway"/>
</dbReference>
<keyword evidence="4" id="KW-0285">Flavoprotein</keyword>
<protein>
    <submittedName>
        <fullName evidence="7">Uncharacterized protein</fullName>
    </submittedName>
</protein>
<dbReference type="UniPathway" id="UPA00193"/>
<proteinExistence type="inferred from homology"/>
<dbReference type="OrthoDB" id="16284at2759"/>
<accession>A0A0S4IIW4</accession>
<keyword evidence="8" id="KW-1185">Reference proteome</keyword>
<dbReference type="GO" id="GO:0005829">
    <property type="term" value="C:cytosol"/>
    <property type="evidence" value="ECO:0007669"/>
    <property type="project" value="TreeGrafter"/>
</dbReference>
<evidence type="ECO:0000256" key="2">
    <source>
        <dbReference type="ARBA" id="ARBA00004777"/>
    </source>
</evidence>
<name>A0A0S4IIW4_BODSA</name>
<dbReference type="GO" id="GO:0004489">
    <property type="term" value="F:methylenetetrahydrofolate reductase [NAD(P)H] activity"/>
    <property type="evidence" value="ECO:0007669"/>
    <property type="project" value="InterPro"/>
</dbReference>
<dbReference type="SUPFAM" id="SSF51730">
    <property type="entry name" value="FAD-linked oxidoreductase"/>
    <property type="match status" value="1"/>
</dbReference>
<evidence type="ECO:0000256" key="5">
    <source>
        <dbReference type="ARBA" id="ARBA00022827"/>
    </source>
</evidence>
<dbReference type="EMBL" id="CYKH01000148">
    <property type="protein sequence ID" value="CUE73356.1"/>
    <property type="molecule type" value="Genomic_DNA"/>
</dbReference>
<evidence type="ECO:0000256" key="1">
    <source>
        <dbReference type="ARBA" id="ARBA00001974"/>
    </source>
</evidence>
<sequence length="128" mass="13946">MTKVIDAIKETIAAQRTFFALEYFVPLTNAGTENLYAIMERMCNCGPLFCGITWGDRGSTADSSISIAGTGQTFLSLNMQVNITGYTSTPEEIRSWLSELKNRSGVRNLCVLRGNATGTAKDGLVHFP</sequence>